<feature type="domain" description="Aminotransferase class I/classII large" evidence="5">
    <location>
        <begin position="5"/>
        <end position="319"/>
    </location>
</feature>
<dbReference type="InterPro" id="IPR004839">
    <property type="entry name" value="Aminotransferase_I/II_large"/>
</dbReference>
<dbReference type="Proteomes" id="UP000440498">
    <property type="component" value="Unassembled WGS sequence"/>
</dbReference>
<dbReference type="GO" id="GO:0008483">
    <property type="term" value="F:transaminase activity"/>
    <property type="evidence" value="ECO:0007669"/>
    <property type="project" value="UniProtKB-KW"/>
</dbReference>
<dbReference type="InterPro" id="IPR015421">
    <property type="entry name" value="PyrdxlP-dep_Trfase_major"/>
</dbReference>
<evidence type="ECO:0000256" key="1">
    <source>
        <dbReference type="ARBA" id="ARBA00007970"/>
    </source>
</evidence>
<dbReference type="Gene3D" id="3.40.640.10">
    <property type="entry name" value="Type I PLP-dependent aspartate aminotransferase-like (Major domain)"/>
    <property type="match status" value="1"/>
</dbReference>
<dbReference type="GO" id="GO:0030170">
    <property type="term" value="F:pyridoxal phosphate binding"/>
    <property type="evidence" value="ECO:0007669"/>
    <property type="project" value="InterPro"/>
</dbReference>
<dbReference type="PANTHER" id="PTHR43643">
    <property type="entry name" value="HISTIDINOL-PHOSPHATE AMINOTRANSFERASE 2"/>
    <property type="match status" value="1"/>
</dbReference>
<evidence type="ECO:0000259" key="5">
    <source>
        <dbReference type="Pfam" id="PF00155"/>
    </source>
</evidence>
<keyword evidence="3 6" id="KW-0808">Transferase</keyword>
<dbReference type="AlphaFoldDB" id="A0A6A7MUL0"/>
<comment type="caution">
    <text evidence="6">The sequence shown here is derived from an EMBL/GenBank/DDBJ whole genome shotgun (WGS) entry which is preliminary data.</text>
</comment>
<keyword evidence="2 6" id="KW-0032">Aminotransferase</keyword>
<keyword evidence="4" id="KW-0663">Pyridoxal phosphate</keyword>
<reference evidence="6 7" key="1">
    <citation type="submission" date="2019-10" db="EMBL/GenBank/DDBJ databases">
        <title>Two novel species isolated from a subtropical stream in China.</title>
        <authorList>
            <person name="Lu H."/>
        </authorList>
    </citation>
    <scope>NUCLEOTIDE SEQUENCE [LARGE SCALE GENOMIC DNA]</scope>
    <source>
        <strain evidence="6 7">FT29W</strain>
    </source>
</reference>
<dbReference type="PANTHER" id="PTHR43643:SF3">
    <property type="entry name" value="HISTIDINOL-PHOSPHATE AMINOTRANSFERASE"/>
    <property type="match status" value="1"/>
</dbReference>
<dbReference type="InterPro" id="IPR015424">
    <property type="entry name" value="PyrdxlP-dep_Trfase"/>
</dbReference>
<evidence type="ECO:0000313" key="6">
    <source>
        <dbReference type="EMBL" id="MQA36681.1"/>
    </source>
</evidence>
<comment type="similarity">
    <text evidence="1">Belongs to the class-II pyridoxal-phosphate-dependent aminotransferase family. Histidinol-phosphate aminotransferase subfamily.</text>
</comment>
<evidence type="ECO:0000313" key="7">
    <source>
        <dbReference type="Proteomes" id="UP000440498"/>
    </source>
</evidence>
<dbReference type="SUPFAM" id="SSF53383">
    <property type="entry name" value="PLP-dependent transferases"/>
    <property type="match status" value="1"/>
</dbReference>
<dbReference type="EMBL" id="WHUG01000001">
    <property type="protein sequence ID" value="MQA36681.1"/>
    <property type="molecule type" value="Genomic_DNA"/>
</dbReference>
<accession>A0A6A7MUL0</accession>
<keyword evidence="7" id="KW-1185">Reference proteome</keyword>
<sequence length="335" mass="36068">MSRDVLLNFNESPFGLLPEAASAARLAVGQSGRYQFVLAEQLREEIAAWHGVPLAWVSLYPGSNRVLHYATMAFTSATAPLVVASPGYAVCETAARLAARPVRKIPLRADGSHDVEAMCAAAPAGGLIYVANPNNPTGSITPHRDLMDLLRKKNPVTTLLIDEAYLEFCDQPSLVDQVASDASLIVTRTFSKIHGMAGLRVGYAIAQPASLSLIHTVPPHDISVPGAAAALASLKQSEALAERKAIIRRVREAFMAWLDQRGIAYTASQANCMMLQIGRDGNQLARELAQRHSIHIGRSWPEAPDWVRVTIGLDEEMEALQSALESTLFADAVGA</sequence>
<dbReference type="RefSeq" id="WP_152836068.1">
    <property type="nucleotide sequence ID" value="NZ_WHUG01000001.1"/>
</dbReference>
<dbReference type="InterPro" id="IPR050106">
    <property type="entry name" value="HistidinolP_aminotransfase"/>
</dbReference>
<gene>
    <name evidence="6" type="ORF">GEV02_00845</name>
</gene>
<dbReference type="InterPro" id="IPR015422">
    <property type="entry name" value="PyrdxlP-dep_Trfase_small"/>
</dbReference>
<dbReference type="Pfam" id="PF00155">
    <property type="entry name" value="Aminotran_1_2"/>
    <property type="match status" value="1"/>
</dbReference>
<protein>
    <submittedName>
        <fullName evidence="6">Aminotransferase class I/II-fold pyridoxal phosphate-dependent enzyme</fullName>
    </submittedName>
</protein>
<evidence type="ECO:0000256" key="2">
    <source>
        <dbReference type="ARBA" id="ARBA00022576"/>
    </source>
</evidence>
<organism evidence="6 7">
    <name type="scientific">Rugamonas aquatica</name>
    <dbReference type="NCBI Taxonomy" id="2743357"/>
    <lineage>
        <taxon>Bacteria</taxon>
        <taxon>Pseudomonadati</taxon>
        <taxon>Pseudomonadota</taxon>
        <taxon>Betaproteobacteria</taxon>
        <taxon>Burkholderiales</taxon>
        <taxon>Oxalobacteraceae</taxon>
        <taxon>Telluria group</taxon>
        <taxon>Rugamonas</taxon>
    </lineage>
</organism>
<evidence type="ECO:0000256" key="4">
    <source>
        <dbReference type="ARBA" id="ARBA00022898"/>
    </source>
</evidence>
<name>A0A6A7MUL0_9BURK</name>
<evidence type="ECO:0000256" key="3">
    <source>
        <dbReference type="ARBA" id="ARBA00022679"/>
    </source>
</evidence>
<dbReference type="CDD" id="cd00609">
    <property type="entry name" value="AAT_like"/>
    <property type="match status" value="1"/>
</dbReference>
<proteinExistence type="inferred from homology"/>
<dbReference type="Gene3D" id="3.90.1150.10">
    <property type="entry name" value="Aspartate Aminotransferase, domain 1"/>
    <property type="match status" value="1"/>
</dbReference>